<evidence type="ECO:0000313" key="2">
    <source>
        <dbReference type="EMBL" id="UOQ87029.1"/>
    </source>
</evidence>
<keyword evidence="3" id="KW-1185">Reference proteome</keyword>
<name>A0ABY4GS10_9BACI</name>
<keyword evidence="1" id="KW-1133">Transmembrane helix</keyword>
<evidence type="ECO:0000256" key="1">
    <source>
        <dbReference type="SAM" id="Phobius"/>
    </source>
</evidence>
<keyword evidence="1" id="KW-0812">Transmembrane</keyword>
<reference evidence="2 3" key="1">
    <citation type="submission" date="2022-04" db="EMBL/GenBank/DDBJ databases">
        <title>Gracilibacillus sp. isolated from saltern.</title>
        <authorList>
            <person name="Won M."/>
            <person name="Lee C.-M."/>
            <person name="Woen H.-Y."/>
            <person name="Kwon S.-W."/>
        </authorList>
    </citation>
    <scope>NUCLEOTIDE SEQUENCE [LARGE SCALE GENOMIC DNA]</scope>
    <source>
        <strain evidence="2 3">SSPM10-3</strain>
    </source>
</reference>
<keyword evidence="1" id="KW-0472">Membrane</keyword>
<sequence>MKGFVFFCFVMLIGFLVFVPWLLIVIPMIGIKTFVIVFILLIIGFFVEWQIKKK</sequence>
<feature type="transmembrane region" description="Helical" evidence="1">
    <location>
        <begin position="5"/>
        <end position="23"/>
    </location>
</feature>
<dbReference type="EMBL" id="CP095071">
    <property type="protein sequence ID" value="UOQ87029.1"/>
    <property type="molecule type" value="Genomic_DNA"/>
</dbReference>
<gene>
    <name evidence="2" type="ORF">MUN87_09170</name>
</gene>
<organism evidence="2 3">
    <name type="scientific">Gracilibacillus salinarum</name>
    <dbReference type="NCBI Taxonomy" id="2932255"/>
    <lineage>
        <taxon>Bacteria</taxon>
        <taxon>Bacillati</taxon>
        <taxon>Bacillota</taxon>
        <taxon>Bacilli</taxon>
        <taxon>Bacillales</taxon>
        <taxon>Bacillaceae</taxon>
        <taxon>Gracilibacillus</taxon>
    </lineage>
</organism>
<proteinExistence type="predicted"/>
<dbReference type="Proteomes" id="UP000831537">
    <property type="component" value="Chromosome"/>
</dbReference>
<protein>
    <submittedName>
        <fullName evidence="2">Uncharacterized protein</fullName>
    </submittedName>
</protein>
<accession>A0ABY4GS10</accession>
<evidence type="ECO:0000313" key="3">
    <source>
        <dbReference type="Proteomes" id="UP000831537"/>
    </source>
</evidence>
<dbReference type="RefSeq" id="WP_244747471.1">
    <property type="nucleotide sequence ID" value="NZ_CP095071.1"/>
</dbReference>
<feature type="transmembrane region" description="Helical" evidence="1">
    <location>
        <begin position="29"/>
        <end position="47"/>
    </location>
</feature>